<name>A0A953HZT3_SYMTR</name>
<evidence type="ECO:0008006" key="4">
    <source>
        <dbReference type="Google" id="ProtNLM"/>
    </source>
</evidence>
<accession>A0A953HZT3</accession>
<dbReference type="InterPro" id="IPR023393">
    <property type="entry name" value="START-like_dom_sf"/>
</dbReference>
<reference evidence="2" key="1">
    <citation type="submission" date="2017-11" db="EMBL/GenBank/DDBJ databases">
        <title>Three new genomes from thermophilic consortium.</title>
        <authorList>
            <person name="Quaggio R."/>
            <person name="Amgarten D."/>
            <person name="Setubal J.C."/>
        </authorList>
    </citation>
    <scope>NUCLEOTIDE SEQUENCE</scope>
    <source>
        <strain evidence="2">ZCTH01-B2</strain>
    </source>
</reference>
<sequence>MEVRASRQIAAAPERVRRALTDPAELAVWSGAAAEVSDSVYRLRGESVPTGSLGGRLLENGDRGFRFEWPLGGRVSVVEIVLDPVSGEGGTSDQLTREGRTVGSGTGVGHAGAGCTRVTVHHRGIPEDALPARWPEQTWQCVWVLWLRLLQGWVERAAALPRFAFRPPFGAVVERSVEIDAPPERVWAALVDPVLRDRWLGVALGPELRREEGRLLVCVFAADRPATTVTWRIDPLPDGRTRVTVREEGLGWESIDNHLGWHDWLVALALEMGRPA</sequence>
<dbReference type="Proteomes" id="UP000732377">
    <property type="component" value="Unassembled WGS sequence"/>
</dbReference>
<proteinExistence type="predicted"/>
<comment type="caution">
    <text evidence="2">The sequence shown here is derived from an EMBL/GenBank/DDBJ whole genome shotgun (WGS) entry which is preliminary data.</text>
</comment>
<evidence type="ECO:0000313" key="3">
    <source>
        <dbReference type="Proteomes" id="UP000732377"/>
    </source>
</evidence>
<protein>
    <recommendedName>
        <fullName evidence="4">Activator of Hsp90 ATPase 1 family protein</fullName>
    </recommendedName>
</protein>
<dbReference type="AlphaFoldDB" id="A0A953HZT3"/>
<organism evidence="2 3">
    <name type="scientific">Symbiobacterium thermophilum</name>
    <dbReference type="NCBI Taxonomy" id="2734"/>
    <lineage>
        <taxon>Bacteria</taxon>
        <taxon>Bacillati</taxon>
        <taxon>Bacillota</taxon>
        <taxon>Clostridia</taxon>
        <taxon>Eubacteriales</taxon>
        <taxon>Symbiobacteriaceae</taxon>
        <taxon>Symbiobacterium</taxon>
    </lineage>
</organism>
<dbReference type="InterPro" id="IPR019587">
    <property type="entry name" value="Polyketide_cyclase/dehydratase"/>
</dbReference>
<dbReference type="RefSeq" id="WP_273377645.1">
    <property type="nucleotide sequence ID" value="NZ_PIUK01000008.1"/>
</dbReference>
<dbReference type="SUPFAM" id="SSF55961">
    <property type="entry name" value="Bet v1-like"/>
    <property type="match status" value="2"/>
</dbReference>
<dbReference type="Gene3D" id="3.30.530.20">
    <property type="match status" value="3"/>
</dbReference>
<gene>
    <name evidence="2" type="ORF">CWE10_01830</name>
</gene>
<feature type="region of interest" description="Disordered" evidence="1">
    <location>
        <begin position="88"/>
        <end position="110"/>
    </location>
</feature>
<evidence type="ECO:0000256" key="1">
    <source>
        <dbReference type="SAM" id="MobiDB-lite"/>
    </source>
</evidence>
<dbReference type="Pfam" id="PF10604">
    <property type="entry name" value="Polyketide_cyc2"/>
    <property type="match status" value="1"/>
</dbReference>
<evidence type="ECO:0000313" key="2">
    <source>
        <dbReference type="EMBL" id="MBY6274950.1"/>
    </source>
</evidence>
<dbReference type="EMBL" id="PIUK01000008">
    <property type="protein sequence ID" value="MBY6274950.1"/>
    <property type="molecule type" value="Genomic_DNA"/>
</dbReference>